<feature type="binding site" evidence="10">
    <location>
        <position position="201"/>
    </location>
    <ligand>
        <name>substrate</name>
    </ligand>
</feature>
<evidence type="ECO:0000313" key="16">
    <source>
        <dbReference type="Proteomes" id="UP000475862"/>
    </source>
</evidence>
<name>A0A6G0TA58_APHGL</name>
<dbReference type="Proteomes" id="UP000475862">
    <property type="component" value="Unassembled WGS sequence"/>
</dbReference>
<feature type="binding site" evidence="10">
    <location>
        <position position="299"/>
    </location>
    <ligand>
        <name>substrate</name>
    </ligand>
</feature>
<dbReference type="CDD" id="cd01086">
    <property type="entry name" value="MetAP1"/>
    <property type="match status" value="1"/>
</dbReference>
<organism evidence="15 16">
    <name type="scientific">Aphis glycines</name>
    <name type="common">Soybean aphid</name>
    <dbReference type="NCBI Taxonomy" id="307491"/>
    <lineage>
        <taxon>Eukaryota</taxon>
        <taxon>Metazoa</taxon>
        <taxon>Ecdysozoa</taxon>
        <taxon>Arthropoda</taxon>
        <taxon>Hexapoda</taxon>
        <taxon>Insecta</taxon>
        <taxon>Pterygota</taxon>
        <taxon>Neoptera</taxon>
        <taxon>Paraneoptera</taxon>
        <taxon>Hemiptera</taxon>
        <taxon>Sternorrhyncha</taxon>
        <taxon>Aphidomorpha</taxon>
        <taxon>Aphidoidea</taxon>
        <taxon>Aphididae</taxon>
        <taxon>Aphidini</taxon>
        <taxon>Aphis</taxon>
        <taxon>Aphis</taxon>
    </lineage>
</organism>
<dbReference type="InterPro" id="IPR000994">
    <property type="entry name" value="Pept_M24"/>
</dbReference>
<dbReference type="PANTHER" id="PTHR43330">
    <property type="entry name" value="METHIONINE AMINOPEPTIDASE"/>
    <property type="match status" value="1"/>
</dbReference>
<keyword evidence="9" id="KW-0862">Zinc</keyword>
<keyword evidence="4" id="KW-0963">Cytoplasm</keyword>
<gene>
    <name evidence="15" type="ORF">AGLY_012607</name>
</gene>
<dbReference type="Gene3D" id="3.90.230.10">
    <property type="entry name" value="Creatinase/methionine aminopeptidase superfamily"/>
    <property type="match status" value="1"/>
</dbReference>
<proteinExistence type="inferred from homology"/>
<feature type="domain" description="C6H2-type" evidence="14">
    <location>
        <begin position="10"/>
        <end position="39"/>
    </location>
</feature>
<dbReference type="InterPro" id="IPR002467">
    <property type="entry name" value="Pept_M24A_MAP1"/>
</dbReference>
<keyword evidence="16" id="KW-1185">Reference proteome</keyword>
<comment type="catalytic activity">
    <reaction evidence="10 11">
        <text>Release of N-terminal amino acids, preferentially methionine, from peptides and arylamides.</text>
        <dbReference type="EC" id="3.4.11.18"/>
    </reaction>
</comment>
<feature type="binding site" evidence="10">
    <location>
        <position position="218"/>
    </location>
    <ligand>
        <name>a divalent metal cation</name>
        <dbReference type="ChEBI" id="CHEBI:60240"/>
        <label>1</label>
    </ligand>
</feature>
<evidence type="ECO:0000256" key="11">
    <source>
        <dbReference type="RuleBase" id="RU003653"/>
    </source>
</evidence>
<dbReference type="GO" id="GO:0005829">
    <property type="term" value="C:cytosol"/>
    <property type="evidence" value="ECO:0007669"/>
    <property type="project" value="TreeGrafter"/>
</dbReference>
<evidence type="ECO:0000259" key="14">
    <source>
        <dbReference type="Pfam" id="PF15801"/>
    </source>
</evidence>
<comment type="similarity">
    <text evidence="10">Belongs to the peptidase M24A family. Methionine aminopeptidase type 1 subfamily.</text>
</comment>
<feature type="binding site" evidence="10">
    <location>
        <position position="229"/>
    </location>
    <ligand>
        <name>a divalent metal cation</name>
        <dbReference type="ChEBI" id="CHEBI:60240"/>
        <label>1</label>
    </ligand>
</feature>
<dbReference type="GO" id="GO:0004239">
    <property type="term" value="F:initiator methionyl aminopeptidase activity"/>
    <property type="evidence" value="ECO:0007669"/>
    <property type="project" value="UniProtKB-UniRule"/>
</dbReference>
<feature type="binding site" evidence="10">
    <location>
        <position position="292"/>
    </location>
    <ligand>
        <name>a divalent metal cation</name>
        <dbReference type="ChEBI" id="CHEBI:60240"/>
        <label>2</label>
        <note>catalytic</note>
    </ligand>
</feature>
<dbReference type="PANTHER" id="PTHR43330:SF7">
    <property type="entry name" value="METHIONINE AMINOPEPTIDASE 1"/>
    <property type="match status" value="1"/>
</dbReference>
<dbReference type="OrthoDB" id="3209743at2759"/>
<dbReference type="InterPro" id="IPR036005">
    <property type="entry name" value="Creatinase/aminopeptidase-like"/>
</dbReference>
<dbReference type="GO" id="GO:0008270">
    <property type="term" value="F:zinc ion binding"/>
    <property type="evidence" value="ECO:0007669"/>
    <property type="project" value="UniProtKB-KW"/>
</dbReference>
<protein>
    <recommendedName>
        <fullName evidence="11">Methionine aminopeptidase</fullName>
        <ecNumber evidence="11">3.4.11.18</ecNumber>
    </recommendedName>
</protein>
<feature type="binding site" evidence="10">
    <location>
        <position position="229"/>
    </location>
    <ligand>
        <name>a divalent metal cation</name>
        <dbReference type="ChEBI" id="CHEBI:60240"/>
        <label>2</label>
        <note>catalytic</note>
    </ligand>
</feature>
<dbReference type="InterPro" id="IPR031615">
    <property type="entry name" value="Zfn-C6H2"/>
</dbReference>
<dbReference type="SUPFAM" id="SSF55920">
    <property type="entry name" value="Creatinase/aminopeptidase"/>
    <property type="match status" value="1"/>
</dbReference>
<sequence length="386" mass="42832">MSASLANRTCETAGCGSQANLQCPTCIKLDIPGSYFCSQLNDSSKRSVLKGTGLRIKLFIKLAVKNSNGIIEPFNPWPDYVFTGPLRPHRTSPARTVPGHIQRPDYADHPDGTPLSEQSVKLSSHIKVLNDEEQEEMIIACKLGREVLDEVALMIDVGVTTDEIDRVVHEACIERECYPSPLNYYKYPKSCCTSINEVICHGIPDMRALINGDICNVDVTVCHRGYHGDLNETFFIGNVSKTAEKLVNVTWECLEKAINAVQPGEKYRELGNIIHKHAQSNGFSVVRSYCGHGIHQLFHTSPGVPHYAKNKAVGVMKPGHTFTIEPMISQGSWRDKCWPDNWTAVTVDGLLSAQFEQTLLVTDTGVDILTKRLANNGLPYFMDKKS</sequence>
<feature type="domain" description="Peptidase M24" evidence="13">
    <location>
        <begin position="135"/>
        <end position="363"/>
    </location>
</feature>
<comment type="caution">
    <text evidence="15">The sequence shown here is derived from an EMBL/GenBank/DDBJ whole genome shotgun (WGS) entry which is preliminary data.</text>
</comment>
<dbReference type="PROSITE" id="PS00680">
    <property type="entry name" value="MAP_1"/>
    <property type="match status" value="1"/>
</dbReference>
<comment type="function">
    <text evidence="11">Cotranslationally removes the N-terminal methionine from nascent proteins. The N-terminal methionine is often cleaved when the second residue in the primary sequence is small and uncharged (Met-Ala-, Cys, Gly, Pro, Ser, Thr, or Val).</text>
</comment>
<dbReference type="PRINTS" id="PR00599">
    <property type="entry name" value="MAPEPTIDASE"/>
</dbReference>
<feature type="region of interest" description="Disordered" evidence="12">
    <location>
        <begin position="91"/>
        <end position="113"/>
    </location>
</feature>
<evidence type="ECO:0000256" key="8">
    <source>
        <dbReference type="ARBA" id="ARBA00022801"/>
    </source>
</evidence>
<dbReference type="EC" id="3.4.11.18" evidence="11"/>
<evidence type="ECO:0000256" key="9">
    <source>
        <dbReference type="ARBA" id="ARBA00022833"/>
    </source>
</evidence>
<accession>A0A6G0TA58</accession>
<evidence type="ECO:0000256" key="1">
    <source>
        <dbReference type="ARBA" id="ARBA00001947"/>
    </source>
</evidence>
<evidence type="ECO:0000256" key="4">
    <source>
        <dbReference type="ARBA" id="ARBA00022490"/>
    </source>
</evidence>
<dbReference type="HAMAP" id="MF_01974">
    <property type="entry name" value="MetAP_1"/>
    <property type="match status" value="1"/>
</dbReference>
<evidence type="ECO:0000256" key="10">
    <source>
        <dbReference type="HAMAP-Rule" id="MF_03174"/>
    </source>
</evidence>
<evidence type="ECO:0000256" key="12">
    <source>
        <dbReference type="SAM" id="MobiDB-lite"/>
    </source>
</evidence>
<comment type="subcellular location">
    <subcellularLocation>
        <location evidence="2">Cytoplasm</location>
    </subcellularLocation>
</comment>
<dbReference type="GO" id="GO:0070006">
    <property type="term" value="F:metalloaminopeptidase activity"/>
    <property type="evidence" value="ECO:0007669"/>
    <property type="project" value="UniProtKB-UniRule"/>
</dbReference>
<dbReference type="NCBIfam" id="TIGR00500">
    <property type="entry name" value="met_pdase_I"/>
    <property type="match status" value="1"/>
</dbReference>
<evidence type="ECO:0000313" key="15">
    <source>
        <dbReference type="EMBL" id="KAE9528185.1"/>
    </source>
</evidence>
<comment type="cofactor">
    <cofactor evidence="10">
        <name>Co(2+)</name>
        <dbReference type="ChEBI" id="CHEBI:48828"/>
    </cofactor>
    <cofactor evidence="10">
        <name>Zn(2+)</name>
        <dbReference type="ChEBI" id="CHEBI:29105"/>
    </cofactor>
    <cofactor evidence="10">
        <name>Mn(2+)</name>
        <dbReference type="ChEBI" id="CHEBI:29035"/>
    </cofactor>
    <cofactor evidence="10">
        <name>Fe(2+)</name>
        <dbReference type="ChEBI" id="CHEBI:29033"/>
    </cofactor>
    <text evidence="10">Binds 2 divalent metal cations per subunit. Has a high-affinity and a low affinity metal-binding site. The true nature of the physiological cofactor is under debate. The enzyme is active with cobalt, zinc, manganese or divalent iron ions. Most likely, methionine aminopeptidases function as mononuclear Fe(2+)-metalloproteases under physiological conditions, and the catalytically relevant metal-binding site has been assigned to the histidine-containing high-affinity site.</text>
</comment>
<dbReference type="FunFam" id="3.90.230.10:FF:000010">
    <property type="entry name" value="Methionine aminopeptidase"/>
    <property type="match status" value="1"/>
</dbReference>
<dbReference type="EMBL" id="VYZN01000049">
    <property type="protein sequence ID" value="KAE9528185.1"/>
    <property type="molecule type" value="Genomic_DNA"/>
</dbReference>
<evidence type="ECO:0000256" key="3">
    <source>
        <dbReference type="ARBA" id="ARBA00022438"/>
    </source>
</evidence>
<dbReference type="InterPro" id="IPR001714">
    <property type="entry name" value="Pept_M24_MAP"/>
</dbReference>
<dbReference type="GO" id="GO:0006508">
    <property type="term" value="P:proteolysis"/>
    <property type="evidence" value="ECO:0007669"/>
    <property type="project" value="UniProtKB-KW"/>
</dbReference>
<evidence type="ECO:0000256" key="7">
    <source>
        <dbReference type="ARBA" id="ARBA00022771"/>
    </source>
</evidence>
<dbReference type="Pfam" id="PF15801">
    <property type="entry name" value="zf-C6H2"/>
    <property type="match status" value="1"/>
</dbReference>
<feature type="binding site" evidence="10">
    <location>
        <position position="356"/>
    </location>
    <ligand>
        <name>a divalent metal cation</name>
        <dbReference type="ChEBI" id="CHEBI:60240"/>
        <label>1</label>
    </ligand>
</feature>
<comment type="cofactor">
    <cofactor evidence="1">
        <name>Zn(2+)</name>
        <dbReference type="ChEBI" id="CHEBI:29105"/>
    </cofactor>
</comment>
<feature type="compositionally biased region" description="Basic and acidic residues" evidence="12">
    <location>
        <begin position="102"/>
        <end position="111"/>
    </location>
</feature>
<keyword evidence="6 10" id="KW-0479">Metal-binding</keyword>
<keyword evidence="3 10" id="KW-0031">Aminopeptidase</keyword>
<dbReference type="Pfam" id="PF00557">
    <property type="entry name" value="Peptidase_M24"/>
    <property type="match status" value="1"/>
</dbReference>
<keyword evidence="5 10" id="KW-0645">Protease</keyword>
<reference evidence="15 16" key="1">
    <citation type="submission" date="2019-08" db="EMBL/GenBank/DDBJ databases">
        <title>The genome of the soybean aphid Biotype 1, its phylome, world population structure and adaptation to the North American continent.</title>
        <authorList>
            <person name="Giordano R."/>
            <person name="Donthu R.K."/>
            <person name="Hernandez A.G."/>
            <person name="Wright C.L."/>
            <person name="Zimin A.V."/>
        </authorList>
    </citation>
    <scope>NUCLEOTIDE SEQUENCE [LARGE SCALE GENOMIC DNA]</scope>
    <source>
        <tissue evidence="15">Whole aphids</tissue>
    </source>
</reference>
<evidence type="ECO:0000256" key="2">
    <source>
        <dbReference type="ARBA" id="ARBA00004496"/>
    </source>
</evidence>
<feature type="binding site" evidence="10">
    <location>
        <position position="356"/>
    </location>
    <ligand>
        <name>a divalent metal cation</name>
        <dbReference type="ChEBI" id="CHEBI:60240"/>
        <label>2</label>
        <note>catalytic</note>
    </ligand>
</feature>
<evidence type="ECO:0000259" key="13">
    <source>
        <dbReference type="Pfam" id="PF00557"/>
    </source>
</evidence>
<evidence type="ECO:0000256" key="5">
    <source>
        <dbReference type="ARBA" id="ARBA00022670"/>
    </source>
</evidence>
<feature type="binding site" evidence="10">
    <location>
        <position position="325"/>
    </location>
    <ligand>
        <name>a divalent metal cation</name>
        <dbReference type="ChEBI" id="CHEBI:60240"/>
        <label>2</label>
        <note>catalytic</note>
    </ligand>
</feature>
<keyword evidence="8 10" id="KW-0378">Hydrolase</keyword>
<keyword evidence="7" id="KW-0863">Zinc-finger</keyword>
<evidence type="ECO:0000256" key="6">
    <source>
        <dbReference type="ARBA" id="ARBA00022723"/>
    </source>
</evidence>
<dbReference type="AlphaFoldDB" id="A0A6G0TA58"/>